<keyword evidence="2" id="KW-1185">Reference proteome</keyword>
<comment type="caution">
    <text evidence="1">The sequence shown here is derived from an EMBL/GenBank/DDBJ whole genome shotgun (WGS) entry which is preliminary data.</text>
</comment>
<evidence type="ECO:0000313" key="2">
    <source>
        <dbReference type="Proteomes" id="UP001163603"/>
    </source>
</evidence>
<evidence type="ECO:0000313" key="1">
    <source>
        <dbReference type="EMBL" id="KAJ0011112.1"/>
    </source>
</evidence>
<sequence>MAEEAILGYLEHNEQIADSGVFAAERQLDHNDVVNVIKSLHGFRYVDAQNIKRETWVLTDEGRKYAAEGSPEFQLFMAVPEEGSISKDELQKRLDPAVFKIGCSQAGKNRWVEMGKQVSRKVQNVEDKVRVLLLHVQEGHEIKQEDINSLKARKLIVLQTWKGYSVTKGPNYAPQRKKVATDLTRENLQRGDWKELEFKEYNFNAKGQPAEGGHLHPLLKVRKQLKDIFLQLGFEEMPTNNYVESR</sequence>
<name>A0ACC0X8E2_9ROSI</name>
<accession>A0ACC0X8E2</accession>
<proteinExistence type="predicted"/>
<organism evidence="1 2">
    <name type="scientific">Pistacia integerrima</name>
    <dbReference type="NCBI Taxonomy" id="434235"/>
    <lineage>
        <taxon>Eukaryota</taxon>
        <taxon>Viridiplantae</taxon>
        <taxon>Streptophyta</taxon>
        <taxon>Embryophyta</taxon>
        <taxon>Tracheophyta</taxon>
        <taxon>Spermatophyta</taxon>
        <taxon>Magnoliopsida</taxon>
        <taxon>eudicotyledons</taxon>
        <taxon>Gunneridae</taxon>
        <taxon>Pentapetalae</taxon>
        <taxon>rosids</taxon>
        <taxon>malvids</taxon>
        <taxon>Sapindales</taxon>
        <taxon>Anacardiaceae</taxon>
        <taxon>Pistacia</taxon>
    </lineage>
</organism>
<dbReference type="Proteomes" id="UP001163603">
    <property type="component" value="Chromosome 14"/>
</dbReference>
<reference evidence="2" key="1">
    <citation type="journal article" date="2023" name="G3 (Bethesda)">
        <title>Genome assembly and association tests identify interacting loci associated with vigor, precocity, and sex in interspecific pistachio rootstocks.</title>
        <authorList>
            <person name="Palmer W."/>
            <person name="Jacygrad E."/>
            <person name="Sagayaradj S."/>
            <person name="Cavanaugh K."/>
            <person name="Han R."/>
            <person name="Bertier L."/>
            <person name="Beede B."/>
            <person name="Kafkas S."/>
            <person name="Golino D."/>
            <person name="Preece J."/>
            <person name="Michelmore R."/>
        </authorList>
    </citation>
    <scope>NUCLEOTIDE SEQUENCE [LARGE SCALE GENOMIC DNA]</scope>
</reference>
<protein>
    <submittedName>
        <fullName evidence="1">Uncharacterized protein</fullName>
    </submittedName>
</protein>
<dbReference type="EMBL" id="CM047749">
    <property type="protein sequence ID" value="KAJ0011112.1"/>
    <property type="molecule type" value="Genomic_DNA"/>
</dbReference>
<gene>
    <name evidence="1" type="ORF">Pint_34643</name>
</gene>